<evidence type="ECO:0000256" key="1">
    <source>
        <dbReference type="SAM" id="Phobius"/>
    </source>
</evidence>
<keyword evidence="3" id="KW-1185">Reference proteome</keyword>
<dbReference type="EMBL" id="RQJP01000001">
    <property type="protein sequence ID" value="RRB17024.1"/>
    <property type="molecule type" value="Genomic_DNA"/>
</dbReference>
<dbReference type="RefSeq" id="WP_124903212.1">
    <property type="nucleotide sequence ID" value="NZ_RQJP01000001.1"/>
</dbReference>
<feature type="transmembrane region" description="Helical" evidence="1">
    <location>
        <begin position="9"/>
        <end position="30"/>
    </location>
</feature>
<dbReference type="AlphaFoldDB" id="A0A3P1CVZ9"/>
<name>A0A3P1CVZ9_9BACT</name>
<evidence type="ECO:0000313" key="2">
    <source>
        <dbReference type="EMBL" id="RRB17024.1"/>
    </source>
</evidence>
<sequence>MSTQSPLKTILLAGFTAGTLDILAAISLLGKMKPIPVLNYIASGVFGKEAFAGGIEMAWLGLLFHYLIAFSFAIAYFLIFPYVPLLRKHKLLSGLLYGAVVWVVMNLVVVPMTNVSRGPIQLQSALLNMAILMICVGLPISFLVHRYYALKH</sequence>
<dbReference type="Proteomes" id="UP000274271">
    <property type="component" value="Unassembled WGS sequence"/>
</dbReference>
<evidence type="ECO:0000313" key="3">
    <source>
        <dbReference type="Proteomes" id="UP000274271"/>
    </source>
</evidence>
<gene>
    <name evidence="2" type="ORF">EHT87_01710</name>
</gene>
<feature type="transmembrane region" description="Helical" evidence="1">
    <location>
        <begin position="95"/>
        <end position="113"/>
    </location>
</feature>
<reference evidence="2 3" key="1">
    <citation type="submission" date="2018-11" db="EMBL/GenBank/DDBJ databases">
        <authorList>
            <person name="Zhou Z."/>
            <person name="Wang G."/>
        </authorList>
    </citation>
    <scope>NUCLEOTIDE SEQUENCE [LARGE SCALE GENOMIC DNA]</scope>
    <source>
        <strain evidence="2 3">KCTC42998</strain>
    </source>
</reference>
<feature type="transmembrane region" description="Helical" evidence="1">
    <location>
        <begin position="125"/>
        <end position="144"/>
    </location>
</feature>
<keyword evidence="1" id="KW-0472">Membrane</keyword>
<comment type="caution">
    <text evidence="2">The sequence shown here is derived from an EMBL/GenBank/DDBJ whole genome shotgun (WGS) entry which is preliminary data.</text>
</comment>
<dbReference type="OrthoDB" id="7564746at2"/>
<keyword evidence="1" id="KW-0812">Transmembrane</keyword>
<accession>A0A3P1CVZ9</accession>
<feature type="transmembrane region" description="Helical" evidence="1">
    <location>
        <begin position="63"/>
        <end position="83"/>
    </location>
</feature>
<keyword evidence="1" id="KW-1133">Transmembrane helix</keyword>
<proteinExistence type="predicted"/>
<protein>
    <submittedName>
        <fullName evidence="2">DUF1440 domain-containing protein</fullName>
    </submittedName>
</protein>
<organism evidence="2 3">
    <name type="scientific">Larkinella knui</name>
    <dbReference type="NCBI Taxonomy" id="2025310"/>
    <lineage>
        <taxon>Bacteria</taxon>
        <taxon>Pseudomonadati</taxon>
        <taxon>Bacteroidota</taxon>
        <taxon>Cytophagia</taxon>
        <taxon>Cytophagales</taxon>
        <taxon>Spirosomataceae</taxon>
        <taxon>Larkinella</taxon>
    </lineage>
</organism>